<keyword evidence="5 8" id="KW-0157">Chromophore</keyword>
<feature type="domain" description="Photolyase/cryptochrome alpha/beta" evidence="9">
    <location>
        <begin position="6"/>
        <end position="140"/>
    </location>
</feature>
<dbReference type="AlphaFoldDB" id="A0A3G2L5S8"/>
<dbReference type="Gene3D" id="1.25.40.80">
    <property type="match status" value="1"/>
</dbReference>
<accession>A0A3G2L5S8</accession>
<dbReference type="Proteomes" id="UP000276309">
    <property type="component" value="Chromosome"/>
</dbReference>
<comment type="similarity">
    <text evidence="1 8">Belongs to the DNA photolyase class-1 family.</text>
</comment>
<dbReference type="GO" id="GO:0003904">
    <property type="term" value="F:deoxyribodipyrimidine photo-lyase activity"/>
    <property type="evidence" value="ECO:0007669"/>
    <property type="project" value="TreeGrafter"/>
</dbReference>
<dbReference type="InterPro" id="IPR006050">
    <property type="entry name" value="DNA_photolyase_N"/>
</dbReference>
<keyword evidence="11" id="KW-1185">Reference proteome</keyword>
<dbReference type="SUPFAM" id="SSF48173">
    <property type="entry name" value="Cryptochrome/photolyase FAD-binding domain"/>
    <property type="match status" value="1"/>
</dbReference>
<evidence type="ECO:0000313" key="10">
    <source>
        <dbReference type="EMBL" id="AYN67619.1"/>
    </source>
</evidence>
<evidence type="ECO:0000256" key="3">
    <source>
        <dbReference type="ARBA" id="ARBA00022630"/>
    </source>
</evidence>
<keyword evidence="3 6" id="KW-0285">Flavoprotein</keyword>
<organism evidence="10 11">
    <name type="scientific">Euzebyella marina</name>
    <dbReference type="NCBI Taxonomy" id="1761453"/>
    <lineage>
        <taxon>Bacteria</taxon>
        <taxon>Pseudomonadati</taxon>
        <taxon>Bacteroidota</taxon>
        <taxon>Flavobacteriia</taxon>
        <taxon>Flavobacteriales</taxon>
        <taxon>Flavobacteriaceae</taxon>
        <taxon>Euzebyella</taxon>
    </lineage>
</organism>
<feature type="site" description="Electron transfer via tryptophanyl radical" evidence="7">
    <location>
        <position position="396"/>
    </location>
</feature>
<dbReference type="Gene3D" id="3.40.50.620">
    <property type="entry name" value="HUPs"/>
    <property type="match status" value="1"/>
</dbReference>
<dbReference type="PANTHER" id="PTHR11455">
    <property type="entry name" value="CRYPTOCHROME"/>
    <property type="match status" value="1"/>
</dbReference>
<dbReference type="RefSeq" id="WP_121848635.1">
    <property type="nucleotide sequence ID" value="NZ_CP032050.1"/>
</dbReference>
<evidence type="ECO:0000256" key="1">
    <source>
        <dbReference type="ARBA" id="ARBA00005862"/>
    </source>
</evidence>
<dbReference type="Pfam" id="PF03441">
    <property type="entry name" value="FAD_binding_7"/>
    <property type="match status" value="1"/>
</dbReference>
<dbReference type="InterPro" id="IPR036134">
    <property type="entry name" value="Crypto/Photolyase_FAD-like_sf"/>
</dbReference>
<proteinExistence type="inferred from homology"/>
<feature type="site" description="Electron transfer via tryptophanyl radical" evidence="7">
    <location>
        <position position="320"/>
    </location>
</feature>
<evidence type="ECO:0000313" key="11">
    <source>
        <dbReference type="Proteomes" id="UP000276309"/>
    </source>
</evidence>
<dbReference type="Gene3D" id="1.10.579.10">
    <property type="entry name" value="DNA Cyclobutane Dipyrimidine Photolyase, subunit A, domain 3"/>
    <property type="match status" value="1"/>
</dbReference>
<evidence type="ECO:0000256" key="5">
    <source>
        <dbReference type="ARBA" id="ARBA00022991"/>
    </source>
</evidence>
<feature type="binding site" evidence="6">
    <location>
        <begin position="386"/>
        <end position="388"/>
    </location>
    <ligand>
        <name>FAD</name>
        <dbReference type="ChEBI" id="CHEBI:57692"/>
    </ligand>
</feature>
<dbReference type="OrthoDB" id="9772484at2"/>
<feature type="binding site" evidence="6">
    <location>
        <begin position="289"/>
        <end position="296"/>
    </location>
    <ligand>
        <name>FAD</name>
        <dbReference type="ChEBI" id="CHEBI:57692"/>
    </ligand>
</feature>
<dbReference type="InterPro" id="IPR014729">
    <property type="entry name" value="Rossmann-like_a/b/a_fold"/>
</dbReference>
<evidence type="ECO:0000259" key="9">
    <source>
        <dbReference type="PROSITE" id="PS51645"/>
    </source>
</evidence>
<feature type="site" description="Electron transfer via tryptophanyl radical" evidence="7">
    <location>
        <position position="373"/>
    </location>
</feature>
<dbReference type="KEGG" id="emar:D1013_09705"/>
<sequence>MQNEPKTSLVWFRNDLRTFDNSSLTKAKKSGNRIVAVYCFDPRHFQAGPFSFKKTEKFRAKFLLETIEVLKENLENLNISLFTYFDRPEHIIPQLVQKLSVHTIFLQKEWTSEETFVLEEVKRKTPSTINFVESYDQFLYHPEDISFDIAKLPRVFTEFRKICENKSTVRKALPSPDKLDQENKISNDTVIPSLEDLGYETFELHPQSAFSFQGGEIDGRNRLHSYLWKTKKLLTYKKTRNGLIGADYSSKLSAWLANGSLSPRLIYWEIKEFEHQVEKNESTYWLVFELIWRDFFKYVSLKHGNQIFKQQGILNRTYEWDDNADLIDQWINGKTKSAFVNANMIEIKKTGWMSNRGRQNVASYFAKELMLDWRIGASYFESMLLDYDVHSNYGNWMYVAGVGNDPRDRKFNVSLQAERYDPQGKFQQLWLQSSLFDF</sequence>
<evidence type="ECO:0000256" key="2">
    <source>
        <dbReference type="ARBA" id="ARBA00017881"/>
    </source>
</evidence>
<dbReference type="PANTHER" id="PTHR11455:SF22">
    <property type="entry name" value="CRYPTOCHROME DASH"/>
    <property type="match status" value="1"/>
</dbReference>
<dbReference type="InterPro" id="IPR014133">
    <property type="entry name" value="Cry_DASH"/>
</dbReference>
<evidence type="ECO:0000256" key="4">
    <source>
        <dbReference type="ARBA" id="ARBA00022827"/>
    </source>
</evidence>
<dbReference type="PROSITE" id="PS51645">
    <property type="entry name" value="PHR_CRY_ALPHA_BETA"/>
    <property type="match status" value="1"/>
</dbReference>
<dbReference type="Pfam" id="PF00875">
    <property type="entry name" value="DNA_photolyase"/>
    <property type="match status" value="1"/>
</dbReference>
<dbReference type="InterPro" id="IPR002081">
    <property type="entry name" value="Cryptochrome/DNA_photolyase_1"/>
</dbReference>
<dbReference type="GO" id="GO:0003677">
    <property type="term" value="F:DNA binding"/>
    <property type="evidence" value="ECO:0007669"/>
    <property type="project" value="TreeGrafter"/>
</dbReference>
<dbReference type="GO" id="GO:0071949">
    <property type="term" value="F:FAD binding"/>
    <property type="evidence" value="ECO:0007669"/>
    <property type="project" value="TreeGrafter"/>
</dbReference>
<feature type="binding site" evidence="6">
    <location>
        <begin position="249"/>
        <end position="253"/>
    </location>
    <ligand>
        <name>FAD</name>
        <dbReference type="ChEBI" id="CHEBI:57692"/>
    </ligand>
</feature>
<dbReference type="EMBL" id="CP032050">
    <property type="protein sequence ID" value="AYN67619.1"/>
    <property type="molecule type" value="Genomic_DNA"/>
</dbReference>
<dbReference type="InterPro" id="IPR005101">
    <property type="entry name" value="Cryptochr/Photolyase_FAD-bd"/>
</dbReference>
<reference evidence="10 11" key="1">
    <citation type="submission" date="2018-08" db="EMBL/GenBank/DDBJ databases">
        <title>The reduced genetic potential of extracellular carbohydrate catabolism in Euzebyella marina RN62, a Flavobacteriia bacterium isolated from the hadal water.</title>
        <authorList>
            <person name="Xue C."/>
        </authorList>
    </citation>
    <scope>NUCLEOTIDE SEQUENCE [LARGE SCALE GENOMIC DNA]</scope>
    <source>
        <strain evidence="10 11">RN62</strain>
    </source>
</reference>
<evidence type="ECO:0000256" key="7">
    <source>
        <dbReference type="PIRSR" id="PIRSR602081-2"/>
    </source>
</evidence>
<evidence type="ECO:0000256" key="6">
    <source>
        <dbReference type="PIRSR" id="PIRSR602081-1"/>
    </source>
</evidence>
<dbReference type="InterPro" id="IPR036155">
    <property type="entry name" value="Crypto/Photolyase_N_sf"/>
</dbReference>
<comment type="cofactor">
    <cofactor evidence="6 8">
        <name>FAD</name>
        <dbReference type="ChEBI" id="CHEBI:57692"/>
    </cofactor>
    <text evidence="6 8">Binds 1 FAD per subunit.</text>
</comment>
<protein>
    <recommendedName>
        <fullName evidence="2 8">Cryptochrome DASH</fullName>
    </recommendedName>
</protein>
<dbReference type="NCBIfam" id="TIGR02765">
    <property type="entry name" value="crypto_DASH"/>
    <property type="match status" value="1"/>
</dbReference>
<evidence type="ECO:0000256" key="8">
    <source>
        <dbReference type="RuleBase" id="RU367151"/>
    </source>
</evidence>
<dbReference type="PRINTS" id="PR00147">
    <property type="entry name" value="DNAPHOTLYASE"/>
</dbReference>
<name>A0A3G2L5S8_9FLAO</name>
<comment type="cofactor">
    <cofactor evidence="8">
        <name>(6R)-5,10-methylene-5,6,7,8-tetrahydrofolate</name>
        <dbReference type="ChEBI" id="CHEBI:15636"/>
    </cofactor>
    <text evidence="8">Binds 1 5,10-methenyltetrahydrofolate (MTHF) per subunit.</text>
</comment>
<gene>
    <name evidence="10" type="ORF">D1013_09705</name>
</gene>
<dbReference type="SUPFAM" id="SSF52425">
    <property type="entry name" value="Cryptochrome/photolyase, N-terminal domain"/>
    <property type="match status" value="1"/>
</dbReference>
<keyword evidence="4 6" id="KW-0274">FAD</keyword>
<dbReference type="GO" id="GO:0000719">
    <property type="term" value="P:photoreactive repair"/>
    <property type="evidence" value="ECO:0007669"/>
    <property type="project" value="TreeGrafter"/>
</dbReference>
<comment type="function">
    <text evidence="8">May have a photoreceptor function.</text>
</comment>
<feature type="binding site" evidence="6">
    <location>
        <position position="236"/>
    </location>
    <ligand>
        <name>FAD</name>
        <dbReference type="ChEBI" id="CHEBI:57692"/>
    </ligand>
</feature>